<dbReference type="OrthoDB" id="9811615at2"/>
<dbReference type="Proteomes" id="UP000286268">
    <property type="component" value="Chromosome"/>
</dbReference>
<dbReference type="RefSeq" id="WP_128210884.1">
    <property type="nucleotide sequence ID" value="NZ_CP025746.1"/>
</dbReference>
<evidence type="ECO:0000313" key="2">
    <source>
        <dbReference type="Proteomes" id="UP000286268"/>
    </source>
</evidence>
<reference evidence="1 2" key="1">
    <citation type="submission" date="2018-01" db="EMBL/GenBank/DDBJ databases">
        <title>Genome Sequencing and Assembly of Anaerobacter polyendosporus strain CT4.</title>
        <authorList>
            <person name="Tachaapaikoon C."/>
            <person name="Sutheeworapong S."/>
            <person name="Jenjaroenpun P."/>
            <person name="Wongsurawat T."/>
            <person name="Nookeaw I."/>
            <person name="Cheawchanlertfa P."/>
            <person name="Kosugi A."/>
            <person name="Cheevadhanarak S."/>
            <person name="Ratanakhanokchai K."/>
        </authorList>
    </citation>
    <scope>NUCLEOTIDE SEQUENCE [LARGE SCALE GENOMIC DNA]</scope>
    <source>
        <strain evidence="1 2">CT4</strain>
    </source>
</reference>
<dbReference type="Gene3D" id="2.60.40.790">
    <property type="match status" value="1"/>
</dbReference>
<dbReference type="KEGG" id="cmah:C1I91_01375"/>
<proteinExistence type="predicted"/>
<protein>
    <recommendedName>
        <fullName evidence="3">Hsp20/alpha crystallin family protein</fullName>
    </recommendedName>
</protein>
<gene>
    <name evidence="1" type="ORF">C1I91_01375</name>
</gene>
<evidence type="ECO:0008006" key="3">
    <source>
        <dbReference type="Google" id="ProtNLM"/>
    </source>
</evidence>
<accession>A0A3R5WZH5</accession>
<dbReference type="EMBL" id="CP025746">
    <property type="protein sequence ID" value="QAA30432.1"/>
    <property type="molecule type" value="Genomic_DNA"/>
</dbReference>
<dbReference type="InterPro" id="IPR008978">
    <property type="entry name" value="HSP20-like_chaperone"/>
</dbReference>
<sequence length="132" mass="15350">MTSLNFIDSGQFIESSTFFKIVFDEVFNKNSINLVPTNHCIDLDINENEESYFVSAYLPGVKEENIRLEHIANVLIINVKKTKFIPLQLRNNCNNGNFHYFRRGIYVREPSASISFIDFSKSFLKIKISKYP</sequence>
<name>A0A3R5WZH5_9CLOT</name>
<evidence type="ECO:0000313" key="1">
    <source>
        <dbReference type="EMBL" id="QAA30432.1"/>
    </source>
</evidence>
<dbReference type="SUPFAM" id="SSF49764">
    <property type="entry name" value="HSP20-like chaperones"/>
    <property type="match status" value="1"/>
</dbReference>
<organism evidence="1 2">
    <name type="scientific">Clostridium manihotivorum</name>
    <dbReference type="NCBI Taxonomy" id="2320868"/>
    <lineage>
        <taxon>Bacteria</taxon>
        <taxon>Bacillati</taxon>
        <taxon>Bacillota</taxon>
        <taxon>Clostridia</taxon>
        <taxon>Eubacteriales</taxon>
        <taxon>Clostridiaceae</taxon>
        <taxon>Clostridium</taxon>
    </lineage>
</organism>
<dbReference type="AlphaFoldDB" id="A0A3R5WZH5"/>
<keyword evidence="2" id="KW-1185">Reference proteome</keyword>